<comment type="caution">
    <text evidence="2">The sequence shown here is derived from an EMBL/GenBank/DDBJ whole genome shotgun (WGS) entry which is preliminary data.</text>
</comment>
<evidence type="ECO:0000313" key="3">
    <source>
        <dbReference type="Proteomes" id="UP000076442"/>
    </source>
</evidence>
<protein>
    <submittedName>
        <fullName evidence="2">Permease of the drug/metabolite transporter (DMT) superfamily</fullName>
    </submittedName>
</protein>
<sequence>MPACIFYHKRHFTPIILFSDKSFLHTDNHSKKKNDKMTSASILKGRGR</sequence>
<name>A0AAP1DZT3_BACIU</name>
<dbReference type="AlphaFoldDB" id="A0AAP1DZT3"/>
<organism evidence="2 3">
    <name type="scientific">Bacillus subtilis</name>
    <dbReference type="NCBI Taxonomy" id="1423"/>
    <lineage>
        <taxon>Bacteria</taxon>
        <taxon>Bacillati</taxon>
        <taxon>Bacillota</taxon>
        <taxon>Bacilli</taxon>
        <taxon>Bacillales</taxon>
        <taxon>Bacillaceae</taxon>
        <taxon>Bacillus</taxon>
    </lineage>
</organism>
<feature type="region of interest" description="Disordered" evidence="1">
    <location>
        <begin position="26"/>
        <end position="48"/>
    </location>
</feature>
<dbReference type="Proteomes" id="UP000076442">
    <property type="component" value="Unassembled WGS sequence"/>
</dbReference>
<evidence type="ECO:0000256" key="1">
    <source>
        <dbReference type="SAM" id="MobiDB-lite"/>
    </source>
</evidence>
<gene>
    <name evidence="2" type="ORF">B4122_4873</name>
</gene>
<accession>A0AAP1DZT3</accession>
<evidence type="ECO:0000313" key="2">
    <source>
        <dbReference type="EMBL" id="KZD86631.1"/>
    </source>
</evidence>
<proteinExistence type="predicted"/>
<reference evidence="2 3" key="1">
    <citation type="submission" date="2015-09" db="EMBL/GenBank/DDBJ databases">
        <title>Spore heat resistance.</title>
        <authorList>
            <person name="Boekhorst J."/>
            <person name="Berendsen E.M."/>
            <person name="Wells-Bennik M.H."/>
            <person name="Kuipers O.P."/>
        </authorList>
    </citation>
    <scope>NUCLEOTIDE SEQUENCE [LARGE SCALE GENOMIC DNA]</scope>
    <source>
        <strain evidence="2 3">B4122</strain>
    </source>
</reference>
<dbReference type="EMBL" id="LJZV01000036">
    <property type="protein sequence ID" value="KZD86631.1"/>
    <property type="molecule type" value="Genomic_DNA"/>
</dbReference>